<evidence type="ECO:0000313" key="6">
    <source>
        <dbReference type="EMBL" id="KAL3740084.1"/>
    </source>
</evidence>
<gene>
    <name evidence="6" type="ORF">ACJRO7_021373</name>
</gene>
<dbReference type="Proteomes" id="UP001634007">
    <property type="component" value="Unassembled WGS sequence"/>
</dbReference>
<comment type="subcellular location">
    <subcellularLocation>
        <location evidence="1">Nucleus</location>
    </subcellularLocation>
</comment>
<dbReference type="GO" id="GO:0006355">
    <property type="term" value="P:regulation of DNA-templated transcription"/>
    <property type="evidence" value="ECO:0007669"/>
    <property type="project" value="UniProtKB-ARBA"/>
</dbReference>
<dbReference type="InterPro" id="IPR011598">
    <property type="entry name" value="bHLH_dom"/>
</dbReference>
<dbReference type="InterPro" id="IPR015660">
    <property type="entry name" value="MASH1/Ascl1a-like"/>
</dbReference>
<reference evidence="6 7" key="1">
    <citation type="submission" date="2024-11" db="EMBL/GenBank/DDBJ databases">
        <title>Chromosome-level genome assembly of Eucalyptus globulus Labill. provides insights into its genome evolution.</title>
        <authorList>
            <person name="Li X."/>
        </authorList>
    </citation>
    <scope>NUCLEOTIDE SEQUENCE [LARGE SCALE GENOMIC DNA]</scope>
    <source>
        <strain evidence="6">CL2024</strain>
        <tissue evidence="6">Fresh tender leaves</tissue>
    </source>
</reference>
<dbReference type="Pfam" id="PF00010">
    <property type="entry name" value="HLH"/>
    <property type="match status" value="1"/>
</dbReference>
<organism evidence="6 7">
    <name type="scientific">Eucalyptus globulus</name>
    <name type="common">Tasmanian blue gum</name>
    <dbReference type="NCBI Taxonomy" id="34317"/>
    <lineage>
        <taxon>Eukaryota</taxon>
        <taxon>Viridiplantae</taxon>
        <taxon>Streptophyta</taxon>
        <taxon>Embryophyta</taxon>
        <taxon>Tracheophyta</taxon>
        <taxon>Spermatophyta</taxon>
        <taxon>Magnoliopsida</taxon>
        <taxon>eudicotyledons</taxon>
        <taxon>Gunneridae</taxon>
        <taxon>Pentapetalae</taxon>
        <taxon>rosids</taxon>
        <taxon>malvids</taxon>
        <taxon>Myrtales</taxon>
        <taxon>Myrtaceae</taxon>
        <taxon>Myrtoideae</taxon>
        <taxon>Eucalypteae</taxon>
        <taxon>Eucalyptus</taxon>
    </lineage>
</organism>
<feature type="domain" description="BHLH" evidence="5">
    <location>
        <begin position="30"/>
        <end position="83"/>
    </location>
</feature>
<evidence type="ECO:0000256" key="4">
    <source>
        <dbReference type="ARBA" id="ARBA00023242"/>
    </source>
</evidence>
<evidence type="ECO:0000256" key="2">
    <source>
        <dbReference type="ARBA" id="ARBA00023015"/>
    </source>
</evidence>
<evidence type="ECO:0000313" key="7">
    <source>
        <dbReference type="Proteomes" id="UP001634007"/>
    </source>
</evidence>
<sequence>MHSDFSVTYAALILVFSNSRCGMMESKPGSSRPDRKRTERNRRNQMKALFSELHSLVPPQSPTERTLSLPDQLGEAANYIRSLQVKVEKMREQKEQLLEVGKINTTMNSGPMIGFKSPEIRIWNNKSILEVVLVTGLDGQFMFNETVQVIYEEGADIVNASSSYVGDAMLHTIHAKVGEGDSSEERISERLQKIVNDMLMESHP</sequence>
<dbReference type="EMBL" id="JBJKBG010000005">
    <property type="protein sequence ID" value="KAL3740084.1"/>
    <property type="molecule type" value="Genomic_DNA"/>
</dbReference>
<name>A0ABD3KP60_EUCGL</name>
<keyword evidence="2" id="KW-0805">Transcription regulation</keyword>
<evidence type="ECO:0000256" key="1">
    <source>
        <dbReference type="ARBA" id="ARBA00004123"/>
    </source>
</evidence>
<accession>A0ABD3KP60</accession>
<dbReference type="GO" id="GO:0005634">
    <property type="term" value="C:nucleus"/>
    <property type="evidence" value="ECO:0007669"/>
    <property type="project" value="UniProtKB-SubCell"/>
</dbReference>
<dbReference type="PROSITE" id="PS50888">
    <property type="entry name" value="BHLH"/>
    <property type="match status" value="1"/>
</dbReference>
<dbReference type="AlphaFoldDB" id="A0ABD3KP60"/>
<comment type="caution">
    <text evidence="6">The sequence shown here is derived from an EMBL/GenBank/DDBJ whole genome shotgun (WGS) entry which is preliminary data.</text>
</comment>
<dbReference type="InterPro" id="IPR036638">
    <property type="entry name" value="HLH_DNA-bd_sf"/>
</dbReference>
<dbReference type="SUPFAM" id="SSF47459">
    <property type="entry name" value="HLH, helix-loop-helix DNA-binding domain"/>
    <property type="match status" value="1"/>
</dbReference>
<protein>
    <recommendedName>
        <fullName evidence="5">BHLH domain-containing protein</fullName>
    </recommendedName>
</protein>
<dbReference type="PANTHER" id="PTHR13935:SF90">
    <property type="entry name" value="TRANSCRIPTION FACTOR BHLH162"/>
    <property type="match status" value="1"/>
</dbReference>
<dbReference type="Gene3D" id="4.10.280.10">
    <property type="entry name" value="Helix-loop-helix DNA-binding domain"/>
    <property type="match status" value="1"/>
</dbReference>
<keyword evidence="3" id="KW-0804">Transcription</keyword>
<evidence type="ECO:0000256" key="3">
    <source>
        <dbReference type="ARBA" id="ARBA00023163"/>
    </source>
</evidence>
<dbReference type="PANTHER" id="PTHR13935">
    <property type="entry name" value="ACHAETE-SCUTE TRANSCRIPTION FACTOR-RELATED"/>
    <property type="match status" value="1"/>
</dbReference>
<evidence type="ECO:0000259" key="5">
    <source>
        <dbReference type="PROSITE" id="PS50888"/>
    </source>
</evidence>
<proteinExistence type="predicted"/>
<dbReference type="SMART" id="SM00353">
    <property type="entry name" value="HLH"/>
    <property type="match status" value="1"/>
</dbReference>
<keyword evidence="4" id="KW-0539">Nucleus</keyword>
<keyword evidence="7" id="KW-1185">Reference proteome</keyword>